<dbReference type="Pfam" id="PF13426">
    <property type="entry name" value="PAS_9"/>
    <property type="match status" value="1"/>
</dbReference>
<accession>A0ABT7BFJ1</accession>
<dbReference type="PROSITE" id="PS50883">
    <property type="entry name" value="EAL"/>
    <property type="match status" value="1"/>
</dbReference>
<evidence type="ECO:0000259" key="1">
    <source>
        <dbReference type="PROSITE" id="PS50112"/>
    </source>
</evidence>
<dbReference type="SMART" id="SM00091">
    <property type="entry name" value="PAS"/>
    <property type="match status" value="3"/>
</dbReference>
<protein>
    <submittedName>
        <fullName evidence="5">EAL domain-containing protein</fullName>
    </submittedName>
</protein>
<evidence type="ECO:0000259" key="2">
    <source>
        <dbReference type="PROSITE" id="PS50113"/>
    </source>
</evidence>
<dbReference type="InterPro" id="IPR001633">
    <property type="entry name" value="EAL_dom"/>
</dbReference>
<dbReference type="EMBL" id="JAQPOK010000027">
    <property type="protein sequence ID" value="MDJ1177943.1"/>
    <property type="molecule type" value="Genomic_DNA"/>
</dbReference>
<organism evidence="5 6">
    <name type="scientific">Roseofilum halophilum BLCC-M91</name>
    <dbReference type="NCBI Taxonomy" id="3022259"/>
    <lineage>
        <taxon>Bacteria</taxon>
        <taxon>Bacillati</taxon>
        <taxon>Cyanobacteriota</taxon>
        <taxon>Cyanophyceae</taxon>
        <taxon>Desertifilales</taxon>
        <taxon>Desertifilaceae</taxon>
        <taxon>Roseofilum</taxon>
        <taxon>Roseofilum halophilum</taxon>
    </lineage>
</organism>
<dbReference type="PROSITE" id="PS50887">
    <property type="entry name" value="GGDEF"/>
    <property type="match status" value="1"/>
</dbReference>
<dbReference type="NCBIfam" id="TIGR00229">
    <property type="entry name" value="sensory_box"/>
    <property type="match status" value="3"/>
</dbReference>
<dbReference type="SMART" id="SM00052">
    <property type="entry name" value="EAL"/>
    <property type="match status" value="1"/>
</dbReference>
<feature type="domain" description="GGDEF" evidence="4">
    <location>
        <begin position="764"/>
        <end position="911"/>
    </location>
</feature>
<dbReference type="PANTHER" id="PTHR44757">
    <property type="entry name" value="DIGUANYLATE CYCLASE DGCP"/>
    <property type="match status" value="1"/>
</dbReference>
<name>A0ABT7BFJ1_9CYAN</name>
<dbReference type="InterPro" id="IPR029016">
    <property type="entry name" value="GAF-like_dom_sf"/>
</dbReference>
<dbReference type="CDD" id="cd01948">
    <property type="entry name" value="EAL"/>
    <property type="match status" value="1"/>
</dbReference>
<dbReference type="SMART" id="SM00086">
    <property type="entry name" value="PAC"/>
    <property type="match status" value="3"/>
</dbReference>
<dbReference type="PROSITE" id="PS50113">
    <property type="entry name" value="PAC"/>
    <property type="match status" value="2"/>
</dbReference>
<dbReference type="PROSITE" id="PS50112">
    <property type="entry name" value="PAS"/>
    <property type="match status" value="3"/>
</dbReference>
<dbReference type="InterPro" id="IPR043128">
    <property type="entry name" value="Rev_trsase/Diguanyl_cyclase"/>
</dbReference>
<dbReference type="Proteomes" id="UP001231370">
    <property type="component" value="Unassembled WGS sequence"/>
</dbReference>
<dbReference type="InterPro" id="IPR001610">
    <property type="entry name" value="PAC"/>
</dbReference>
<dbReference type="NCBIfam" id="TIGR00254">
    <property type="entry name" value="GGDEF"/>
    <property type="match status" value="1"/>
</dbReference>
<dbReference type="Gene3D" id="3.20.20.450">
    <property type="entry name" value="EAL domain"/>
    <property type="match status" value="1"/>
</dbReference>
<dbReference type="Gene3D" id="3.30.70.270">
    <property type="match status" value="1"/>
</dbReference>
<dbReference type="Pfam" id="PF00989">
    <property type="entry name" value="PAS"/>
    <property type="match status" value="1"/>
</dbReference>
<dbReference type="RefSeq" id="WP_283761271.1">
    <property type="nucleotide sequence ID" value="NZ_JAQPOK010000027.1"/>
</dbReference>
<evidence type="ECO:0000313" key="6">
    <source>
        <dbReference type="Proteomes" id="UP001231370"/>
    </source>
</evidence>
<feature type="domain" description="PAS" evidence="1">
    <location>
        <begin position="9"/>
        <end position="81"/>
    </location>
</feature>
<dbReference type="CDD" id="cd00130">
    <property type="entry name" value="PAS"/>
    <property type="match status" value="3"/>
</dbReference>
<dbReference type="SUPFAM" id="SSF55073">
    <property type="entry name" value="Nucleotide cyclase"/>
    <property type="match status" value="1"/>
</dbReference>
<dbReference type="SUPFAM" id="SSF55785">
    <property type="entry name" value="PYP-like sensor domain (PAS domain)"/>
    <property type="match status" value="3"/>
</dbReference>
<dbReference type="Pfam" id="PF08447">
    <property type="entry name" value="PAS_3"/>
    <property type="match status" value="1"/>
</dbReference>
<dbReference type="CDD" id="cd01949">
    <property type="entry name" value="GGDEF"/>
    <property type="match status" value="1"/>
</dbReference>
<feature type="domain" description="EAL" evidence="3">
    <location>
        <begin position="920"/>
        <end position="1176"/>
    </location>
</feature>
<feature type="domain" description="PAS" evidence="1">
    <location>
        <begin position="604"/>
        <end position="647"/>
    </location>
</feature>
<dbReference type="InterPro" id="IPR035919">
    <property type="entry name" value="EAL_sf"/>
</dbReference>
<dbReference type="SUPFAM" id="SSF141868">
    <property type="entry name" value="EAL domain-like"/>
    <property type="match status" value="1"/>
</dbReference>
<evidence type="ECO:0000259" key="3">
    <source>
        <dbReference type="PROSITE" id="PS50883"/>
    </source>
</evidence>
<gene>
    <name evidence="5" type="ORF">PJF56_03600</name>
</gene>
<dbReference type="InterPro" id="IPR013767">
    <property type="entry name" value="PAS_fold"/>
</dbReference>
<sequence length="1198" mass="136471">MQPIHLEIQDAQFRLMMETTTDGVWIWDIEPDKVIWNDQLYELLGLNPQEIEANFESVLCLIHPEDRHKHQEMMHLVLETGNSYELEFRLRRHDGHYIWVLDRGMVFKNNENHAYRMMGTVTEISDRKYKELWLDGQKQVLEAIAKNAPLSETLSLLIHALESQAPELLGSILLTDPHSNCLRLGAAPQLHPDYNRVMDGLEICEACGSCGTAAYRKEPVIVENIATDPLWSQYKDLALAYGLQAAWSIPILSLQNQVLGTLCFYARFPSVPTEQHQKLMESATRLAGIAIERCQGEAILRESEQRFRRLFEEVPLIPVQGFDKDLNVFFWNKASENLYGYKAEEAIGKNLEELILSPETAQSLRQDYHNWIAQGISIPPEELIIKNKHQNSIAIFCSNVLLYNGKGKPEIYCIDLDLTERYQQAEKLSEFSTRLTYLHRLSTGNYHDFEELFSAYLQAGCQLFGLTTGFIANVNQQIICLEFVESDFPQLKPGTCFNLSDPYCSEIIYHQQTLSCGCIAEHPQLRECPPYKNLNLESYLGTPIIVEDKIYGVLSFLSSEVREQPFTEADREMIELMAKDISRFITAHHQELKRQEAECALRESELKYRSIFENISQGIFQSTPDGRYLSANRFLAHLYGYDSPEALIEGLTNIDRQLYVDPNRRQQLKKLTQQQGIVYDFESQIYRRDGEIIWISETQRAVADEEGNVVYYEGTVEDITARRQAEEQLHYDAYHDKLTGLRNRAWFIDHLEQVIHAYQVQQTGLYGILFIDLDRFKIINDSLGHLVGDDLLKQVAQRLQGCLSGMTLDPCFSIDPDSPKDRLARFGGDEFAVLLTSLTNPQQAIATAEELVSLMRTPFRMGDYEFSLGASIGITFGHQDYQSPEELLRDADLAMYQAKAQGGGRFVCFEKLMHPRALARLQLEHDLTRALELEELSLCYQPVVCLRTGGLKGFEVLLRWQHSKKGWISPGEFIPVAEEIGLISTLGWWVLEQSCSQLQQWRAEIPQGLNIVLNVNLSLLQLKQVNLVGQIEKLLRSHQIPGHCLNLEITETSFLESSQLDASILHQLKALGVQLSIDDFGTGYSSLSRLHQLPLDQIKIDREFVDGIETDGSKEAIAQTIITLAHNLGAQLVCEGIETPAQCSKLQQLGCEYGQGYLFSRPLIPPSATALLQHPHFQQAINWSSYGCSVRYALGNRE</sequence>
<dbReference type="SMART" id="SM00267">
    <property type="entry name" value="GGDEF"/>
    <property type="match status" value="1"/>
</dbReference>
<dbReference type="InterPro" id="IPR003018">
    <property type="entry name" value="GAF"/>
</dbReference>
<dbReference type="InterPro" id="IPR000160">
    <property type="entry name" value="GGDEF_dom"/>
</dbReference>
<dbReference type="SUPFAM" id="SSF55781">
    <property type="entry name" value="GAF domain-like"/>
    <property type="match status" value="2"/>
</dbReference>
<dbReference type="Pfam" id="PF00563">
    <property type="entry name" value="EAL"/>
    <property type="match status" value="1"/>
</dbReference>
<keyword evidence="6" id="KW-1185">Reference proteome</keyword>
<dbReference type="Pfam" id="PF00990">
    <property type="entry name" value="GGDEF"/>
    <property type="match status" value="1"/>
</dbReference>
<feature type="domain" description="PAS" evidence="1">
    <location>
        <begin position="303"/>
        <end position="375"/>
    </location>
</feature>
<evidence type="ECO:0000313" key="5">
    <source>
        <dbReference type="EMBL" id="MDJ1177943.1"/>
    </source>
</evidence>
<feature type="domain" description="PAC" evidence="2">
    <location>
        <begin position="679"/>
        <end position="731"/>
    </location>
</feature>
<reference evidence="5 6" key="1">
    <citation type="submission" date="2023-01" db="EMBL/GenBank/DDBJ databases">
        <title>Novel diversity within Roseofilum (Cyanobacteria; Desertifilaceae) from marine benthic mats with descriptions of four novel species.</title>
        <authorList>
            <person name="Wang Y."/>
            <person name="Berthold D.E."/>
            <person name="Hu J."/>
            <person name="Lefler F.W."/>
            <person name="Laughinghouse H.D. IV."/>
        </authorList>
    </citation>
    <scope>NUCLEOTIDE SEQUENCE [LARGE SCALE GENOMIC DNA]</scope>
    <source>
        <strain evidence="5 6">BLCC-M91</strain>
    </source>
</reference>
<dbReference type="InterPro" id="IPR000014">
    <property type="entry name" value="PAS"/>
</dbReference>
<dbReference type="InterPro" id="IPR029787">
    <property type="entry name" value="Nucleotide_cyclase"/>
</dbReference>
<dbReference type="InterPro" id="IPR013655">
    <property type="entry name" value="PAS_fold_3"/>
</dbReference>
<dbReference type="Gene3D" id="3.30.450.40">
    <property type="match status" value="2"/>
</dbReference>
<evidence type="ECO:0000259" key="4">
    <source>
        <dbReference type="PROSITE" id="PS50887"/>
    </source>
</evidence>
<dbReference type="Gene3D" id="3.30.450.20">
    <property type="entry name" value="PAS domain"/>
    <property type="match status" value="3"/>
</dbReference>
<dbReference type="InterPro" id="IPR000700">
    <property type="entry name" value="PAS-assoc_C"/>
</dbReference>
<dbReference type="Pfam" id="PF13185">
    <property type="entry name" value="GAF_2"/>
    <property type="match status" value="2"/>
</dbReference>
<dbReference type="InterPro" id="IPR035965">
    <property type="entry name" value="PAS-like_dom_sf"/>
</dbReference>
<comment type="caution">
    <text evidence="5">The sequence shown here is derived from an EMBL/GenBank/DDBJ whole genome shotgun (WGS) entry which is preliminary data.</text>
</comment>
<feature type="domain" description="PAC" evidence="2">
    <location>
        <begin position="84"/>
        <end position="136"/>
    </location>
</feature>
<dbReference type="PANTHER" id="PTHR44757:SF2">
    <property type="entry name" value="BIOFILM ARCHITECTURE MAINTENANCE PROTEIN MBAA"/>
    <property type="match status" value="1"/>
</dbReference>
<dbReference type="SMART" id="SM00065">
    <property type="entry name" value="GAF"/>
    <property type="match status" value="2"/>
</dbReference>
<dbReference type="InterPro" id="IPR052155">
    <property type="entry name" value="Biofilm_reg_signaling"/>
</dbReference>
<proteinExistence type="predicted"/>